<comment type="caution">
    <text evidence="1">The sequence shown here is derived from an EMBL/GenBank/DDBJ whole genome shotgun (WGS) entry which is preliminary data.</text>
</comment>
<name>A0ABS8VE37_DATST</name>
<dbReference type="Proteomes" id="UP000823775">
    <property type="component" value="Unassembled WGS sequence"/>
</dbReference>
<gene>
    <name evidence="1" type="ORF">HAX54_032855</name>
</gene>
<evidence type="ECO:0008006" key="3">
    <source>
        <dbReference type="Google" id="ProtNLM"/>
    </source>
</evidence>
<proteinExistence type="predicted"/>
<accession>A0ABS8VE37</accession>
<evidence type="ECO:0000313" key="1">
    <source>
        <dbReference type="EMBL" id="MCD9644572.1"/>
    </source>
</evidence>
<evidence type="ECO:0000313" key="2">
    <source>
        <dbReference type="Proteomes" id="UP000823775"/>
    </source>
</evidence>
<dbReference type="EMBL" id="JACEIK010004197">
    <property type="protein sequence ID" value="MCD9644572.1"/>
    <property type="molecule type" value="Genomic_DNA"/>
</dbReference>
<reference evidence="1 2" key="1">
    <citation type="journal article" date="2021" name="BMC Genomics">
        <title>Datura genome reveals duplications of psychoactive alkaloid biosynthetic genes and high mutation rate following tissue culture.</title>
        <authorList>
            <person name="Rajewski A."/>
            <person name="Carter-House D."/>
            <person name="Stajich J."/>
            <person name="Litt A."/>
        </authorList>
    </citation>
    <scope>NUCLEOTIDE SEQUENCE [LARGE SCALE GENOMIC DNA]</scope>
    <source>
        <strain evidence="1">AR-01</strain>
    </source>
</reference>
<keyword evidence="2" id="KW-1185">Reference proteome</keyword>
<sequence length="131" mass="14953">MVGLILLIWVFLTGTFLTFHWRQIGVRCGKRDIEIEKKAFCYSKVVHRMSTAERVKGERRDLAGRGWCWRFSTGFGCVRWRDLGAFRPTMAGNNGKRQTMRCFVVVLGGGKVMVGDARVEKRKTLCGHPEA</sequence>
<protein>
    <recommendedName>
        <fullName evidence="3">Secreted protein</fullName>
    </recommendedName>
</protein>
<organism evidence="1 2">
    <name type="scientific">Datura stramonium</name>
    <name type="common">Jimsonweed</name>
    <name type="synonym">Common thornapple</name>
    <dbReference type="NCBI Taxonomy" id="4076"/>
    <lineage>
        <taxon>Eukaryota</taxon>
        <taxon>Viridiplantae</taxon>
        <taxon>Streptophyta</taxon>
        <taxon>Embryophyta</taxon>
        <taxon>Tracheophyta</taxon>
        <taxon>Spermatophyta</taxon>
        <taxon>Magnoliopsida</taxon>
        <taxon>eudicotyledons</taxon>
        <taxon>Gunneridae</taxon>
        <taxon>Pentapetalae</taxon>
        <taxon>asterids</taxon>
        <taxon>lamiids</taxon>
        <taxon>Solanales</taxon>
        <taxon>Solanaceae</taxon>
        <taxon>Solanoideae</taxon>
        <taxon>Datureae</taxon>
        <taxon>Datura</taxon>
    </lineage>
</organism>